<keyword evidence="1" id="KW-0472">Membrane</keyword>
<feature type="transmembrane region" description="Helical" evidence="1">
    <location>
        <begin position="143"/>
        <end position="161"/>
    </location>
</feature>
<reference evidence="2 3" key="1">
    <citation type="submission" date="2018-10" db="EMBL/GenBank/DDBJ databases">
        <title>Isolation from cow dung.</title>
        <authorList>
            <person name="Ling L."/>
        </authorList>
    </citation>
    <scope>NUCLEOTIDE SEQUENCE [LARGE SCALE GENOMIC DNA]</scope>
    <source>
        <strain evidence="2 3">NEAU-LL90</strain>
    </source>
</reference>
<evidence type="ECO:0000256" key="1">
    <source>
        <dbReference type="SAM" id="Phobius"/>
    </source>
</evidence>
<organism evidence="2 3">
    <name type="scientific">Nocardia stercoris</name>
    <dbReference type="NCBI Taxonomy" id="2483361"/>
    <lineage>
        <taxon>Bacteria</taxon>
        <taxon>Bacillati</taxon>
        <taxon>Actinomycetota</taxon>
        <taxon>Actinomycetes</taxon>
        <taxon>Mycobacteriales</taxon>
        <taxon>Nocardiaceae</taxon>
        <taxon>Nocardia</taxon>
    </lineage>
</organism>
<keyword evidence="1" id="KW-0812">Transmembrane</keyword>
<accession>A0A3M2L7Q7</accession>
<comment type="caution">
    <text evidence="2">The sequence shown here is derived from an EMBL/GenBank/DDBJ whole genome shotgun (WGS) entry which is preliminary data.</text>
</comment>
<sequence length="179" mass="19158">MPAFAPPTWTILVLFKLNWHLDPVALVITGAVAAGSGRYLLALATGRIRDRLSPHRKAGLQAAENYLTGHKGRSLLGLALFTLSPLPSAQLFEAAGLMDVPLLPVTTAFFAGRLVSYSLYIGATRIAERNLGSAFTASLTSPYGIAIQLVLILGVVMLARIDWVRILSPRDAATGHEPE</sequence>
<dbReference type="AlphaFoldDB" id="A0A3M2L7Q7"/>
<evidence type="ECO:0000313" key="2">
    <source>
        <dbReference type="EMBL" id="RMI33712.1"/>
    </source>
</evidence>
<dbReference type="Proteomes" id="UP000279275">
    <property type="component" value="Unassembled WGS sequence"/>
</dbReference>
<dbReference type="OrthoDB" id="7408618at2"/>
<name>A0A3M2L7Q7_9NOCA</name>
<feature type="transmembrane region" description="Helical" evidence="1">
    <location>
        <begin position="102"/>
        <end position="123"/>
    </location>
</feature>
<feature type="transmembrane region" description="Helical" evidence="1">
    <location>
        <begin position="20"/>
        <end position="41"/>
    </location>
</feature>
<keyword evidence="1" id="KW-1133">Transmembrane helix</keyword>
<dbReference type="EMBL" id="RFFH01000003">
    <property type="protein sequence ID" value="RMI33712.1"/>
    <property type="molecule type" value="Genomic_DNA"/>
</dbReference>
<evidence type="ECO:0000313" key="3">
    <source>
        <dbReference type="Proteomes" id="UP000279275"/>
    </source>
</evidence>
<gene>
    <name evidence="2" type="ORF">EBN03_10485</name>
</gene>
<keyword evidence="3" id="KW-1185">Reference proteome</keyword>
<proteinExistence type="predicted"/>
<protein>
    <submittedName>
        <fullName evidence="2">Uncharacterized protein</fullName>
    </submittedName>
</protein>